<dbReference type="Proteomes" id="UP000638986">
    <property type="component" value="Unassembled WGS sequence"/>
</dbReference>
<feature type="compositionally biased region" description="Polar residues" evidence="1">
    <location>
        <begin position="211"/>
        <end position="220"/>
    </location>
</feature>
<organism evidence="2 3">
    <name type="scientific">Pseudomonas luteola</name>
    <dbReference type="NCBI Taxonomy" id="47886"/>
    <lineage>
        <taxon>Bacteria</taxon>
        <taxon>Pseudomonadati</taxon>
        <taxon>Pseudomonadota</taxon>
        <taxon>Gammaproteobacteria</taxon>
        <taxon>Pseudomonadales</taxon>
        <taxon>Pseudomonadaceae</taxon>
        <taxon>Pseudomonas</taxon>
    </lineage>
</organism>
<protein>
    <recommendedName>
        <fullName evidence="4">XRE family transcriptional regulator</fullName>
    </recommendedName>
</protein>
<accession>A0ABS0MW18</accession>
<evidence type="ECO:0008006" key="4">
    <source>
        <dbReference type="Google" id="ProtNLM"/>
    </source>
</evidence>
<evidence type="ECO:0000313" key="3">
    <source>
        <dbReference type="Proteomes" id="UP000638986"/>
    </source>
</evidence>
<reference evidence="2 3" key="1">
    <citation type="submission" date="2020-11" db="EMBL/GenBank/DDBJ databases">
        <title>Enhanced detection system for hospital associated transmission using whole genome sequencing surveillance.</title>
        <authorList>
            <person name="Harrison L.H."/>
            <person name="Van Tyne D."/>
            <person name="Marsh J.W."/>
            <person name="Griffith M.P."/>
            <person name="Snyder D.J."/>
            <person name="Cooper V.S."/>
            <person name="Mustapha M."/>
        </authorList>
    </citation>
    <scope>NUCLEOTIDE SEQUENCE [LARGE SCALE GENOMIC DNA]</scope>
    <source>
        <strain evidence="2 3">PSB00013</strain>
    </source>
</reference>
<dbReference type="RefSeq" id="WP_146766011.1">
    <property type="nucleotide sequence ID" value="NZ_JAAMQY010000010.1"/>
</dbReference>
<evidence type="ECO:0000313" key="2">
    <source>
        <dbReference type="EMBL" id="MBH3440923.1"/>
    </source>
</evidence>
<sequence length="242" mass="27097">MLDVFSDLLINIRKLTDFAMTKETFSELVPAHMKELSEPITLKGTQIDRIIQHNDLHLTEISMALGVNTAALYSKKSEPKDLQSSVSLLLRLFSAFPDKLPRIPTISLAELGGMIEAIDPSFTSSYSIGPLLGLETNSSYRFTKSGFNKTTQTTKVLAWLIHTLLKENPENWWVIKEVVETEAAARKINPPASVWKQGGWNKYKRNDAQSEKTPQTSSEPSEAPDTAPPSNSIKNKLIRRRT</sequence>
<comment type="caution">
    <text evidence="2">The sequence shown here is derived from an EMBL/GenBank/DDBJ whole genome shotgun (WGS) entry which is preliminary data.</text>
</comment>
<proteinExistence type="predicted"/>
<name>A0ABS0MW18_PSELU</name>
<gene>
    <name evidence="2" type="ORF">I5Q09_19760</name>
</gene>
<evidence type="ECO:0000256" key="1">
    <source>
        <dbReference type="SAM" id="MobiDB-lite"/>
    </source>
</evidence>
<feature type="region of interest" description="Disordered" evidence="1">
    <location>
        <begin position="198"/>
        <end position="242"/>
    </location>
</feature>
<dbReference type="EMBL" id="JADTXM010000015">
    <property type="protein sequence ID" value="MBH3440923.1"/>
    <property type="molecule type" value="Genomic_DNA"/>
</dbReference>